<protein>
    <submittedName>
        <fullName evidence="1">Uncharacterized protein</fullName>
    </submittedName>
</protein>
<name>A0A3M8W9N2_9ACTN</name>
<gene>
    <name evidence="1" type="ORF">EEJ42_15730</name>
</gene>
<dbReference type="RefSeq" id="WP_123100556.1">
    <property type="nucleotide sequence ID" value="NZ_RIBZ01000203.1"/>
</dbReference>
<proteinExistence type="predicted"/>
<organism evidence="1 2">
    <name type="scientific">Streptomyces botrytidirepellens</name>
    <dbReference type="NCBI Taxonomy" id="2486417"/>
    <lineage>
        <taxon>Bacteria</taxon>
        <taxon>Bacillati</taxon>
        <taxon>Actinomycetota</taxon>
        <taxon>Actinomycetes</taxon>
        <taxon>Kitasatosporales</taxon>
        <taxon>Streptomycetaceae</taxon>
        <taxon>Streptomyces</taxon>
    </lineage>
</organism>
<reference evidence="1 2" key="1">
    <citation type="submission" date="2018-11" db="EMBL/GenBank/DDBJ databases">
        <title>The Potential of Streptomyces as Biocontrol Agents against the Tomato grey mould, Botrytis cinerea (Gray mold) Frontiers in Microbiology.</title>
        <authorList>
            <person name="Li D."/>
        </authorList>
    </citation>
    <scope>NUCLEOTIDE SEQUENCE [LARGE SCALE GENOMIC DNA]</scope>
    <source>
        <strain evidence="1 2">NEAU-LD23</strain>
    </source>
</reference>
<dbReference type="Proteomes" id="UP000275401">
    <property type="component" value="Unassembled WGS sequence"/>
</dbReference>
<evidence type="ECO:0000313" key="2">
    <source>
        <dbReference type="Proteomes" id="UP000275401"/>
    </source>
</evidence>
<dbReference type="AlphaFoldDB" id="A0A3M8W9N2"/>
<evidence type="ECO:0000313" key="1">
    <source>
        <dbReference type="EMBL" id="RNG26247.1"/>
    </source>
</evidence>
<comment type="caution">
    <text evidence="1">The sequence shown here is derived from an EMBL/GenBank/DDBJ whole genome shotgun (WGS) entry which is preliminary data.</text>
</comment>
<dbReference type="EMBL" id="RIBZ01000203">
    <property type="protein sequence ID" value="RNG26247.1"/>
    <property type="molecule type" value="Genomic_DNA"/>
</dbReference>
<accession>A0A3M8W9N2</accession>
<keyword evidence="2" id="KW-1185">Reference proteome</keyword>
<sequence length="102" mass="10920">MSHAHGPLPQWDIIGGYGSGTYEAEGSNGIVWRLWLVERPVDGDPLAPGYRLAPRDNLISATFISGEHGLYHALDQAGMRIAADAVRADPDGALRQLGLDGQ</sequence>